<dbReference type="PIRSF" id="PIRSF004633">
    <property type="entry name" value="UCP_PLP_oxd"/>
    <property type="match status" value="1"/>
</dbReference>
<dbReference type="SUPFAM" id="SSF50475">
    <property type="entry name" value="FMN-binding split barrel"/>
    <property type="match status" value="1"/>
</dbReference>
<dbReference type="Gene3D" id="2.30.110.10">
    <property type="entry name" value="Electron Transport, Fmn-binding Protein, Chain A"/>
    <property type="match status" value="1"/>
</dbReference>
<evidence type="ECO:0000313" key="3">
    <source>
        <dbReference type="Proteomes" id="UP001500840"/>
    </source>
</evidence>
<sequence length="153" mass="16672">MTKVANANTVVVITENAITASLGTLNEDNSPFVSLVTIASQSPTSVLMLLSSLAKHTQNLSHSVRCSLMIVEECDQSIAPLVGARVSLGGTCVRIAKDEEEEARVIFLGKHPHATVYADFDDFAFYRFDVEEAHLIAGFGRFETISADELRNR</sequence>
<dbReference type="EMBL" id="BAABGA010000048">
    <property type="protein sequence ID" value="GAA4459280.1"/>
    <property type="molecule type" value="Genomic_DNA"/>
</dbReference>
<keyword evidence="3" id="KW-1185">Reference proteome</keyword>
<name>A0ABP8N3G7_9BACT</name>
<dbReference type="Pfam" id="PF13883">
    <property type="entry name" value="CREG_beta-barrel"/>
    <property type="match status" value="1"/>
</dbReference>
<proteinExistence type="predicted"/>
<dbReference type="RefSeq" id="WP_339938286.1">
    <property type="nucleotide sequence ID" value="NZ_BAABGA010000048.1"/>
</dbReference>
<evidence type="ECO:0000313" key="2">
    <source>
        <dbReference type="EMBL" id="GAA4459280.1"/>
    </source>
</evidence>
<dbReference type="InterPro" id="IPR055343">
    <property type="entry name" value="CREG_beta-barrel"/>
</dbReference>
<accession>A0ABP8N3G7</accession>
<protein>
    <submittedName>
        <fullName evidence="2">Pyridoxamine 5'-phosphate oxidase family protein</fullName>
    </submittedName>
</protein>
<feature type="domain" description="CREG-like beta-barrel" evidence="1">
    <location>
        <begin position="4"/>
        <end position="149"/>
    </location>
</feature>
<organism evidence="2 3">
    <name type="scientific">Novipirellula rosea</name>
    <dbReference type="NCBI Taxonomy" id="1031540"/>
    <lineage>
        <taxon>Bacteria</taxon>
        <taxon>Pseudomonadati</taxon>
        <taxon>Planctomycetota</taxon>
        <taxon>Planctomycetia</taxon>
        <taxon>Pirellulales</taxon>
        <taxon>Pirellulaceae</taxon>
        <taxon>Novipirellula</taxon>
    </lineage>
</organism>
<dbReference type="Proteomes" id="UP001500840">
    <property type="component" value="Unassembled WGS sequence"/>
</dbReference>
<comment type="caution">
    <text evidence="2">The sequence shown here is derived from an EMBL/GenBank/DDBJ whole genome shotgun (WGS) entry which is preliminary data.</text>
</comment>
<dbReference type="InterPro" id="IPR014419">
    <property type="entry name" value="HutZ"/>
</dbReference>
<gene>
    <name evidence="2" type="ORF">GCM10023156_38580</name>
</gene>
<evidence type="ECO:0000259" key="1">
    <source>
        <dbReference type="Pfam" id="PF13883"/>
    </source>
</evidence>
<reference evidence="3" key="1">
    <citation type="journal article" date="2019" name="Int. J. Syst. Evol. Microbiol.">
        <title>The Global Catalogue of Microorganisms (GCM) 10K type strain sequencing project: providing services to taxonomists for standard genome sequencing and annotation.</title>
        <authorList>
            <consortium name="The Broad Institute Genomics Platform"/>
            <consortium name="The Broad Institute Genome Sequencing Center for Infectious Disease"/>
            <person name="Wu L."/>
            <person name="Ma J."/>
        </authorList>
    </citation>
    <scope>NUCLEOTIDE SEQUENCE [LARGE SCALE GENOMIC DNA]</scope>
    <source>
        <strain evidence="3">JCM 17759</strain>
    </source>
</reference>
<dbReference type="InterPro" id="IPR012349">
    <property type="entry name" value="Split_barrel_FMN-bd"/>
</dbReference>